<organism evidence="3 4">
    <name type="scientific">Cymbomonas tetramitiformis</name>
    <dbReference type="NCBI Taxonomy" id="36881"/>
    <lineage>
        <taxon>Eukaryota</taxon>
        <taxon>Viridiplantae</taxon>
        <taxon>Chlorophyta</taxon>
        <taxon>Pyramimonadophyceae</taxon>
        <taxon>Pyramimonadales</taxon>
        <taxon>Pyramimonadaceae</taxon>
        <taxon>Cymbomonas</taxon>
    </lineage>
</organism>
<keyword evidence="2" id="KW-0732">Signal</keyword>
<feature type="signal peptide" evidence="2">
    <location>
        <begin position="1"/>
        <end position="24"/>
    </location>
</feature>
<reference evidence="3 4" key="1">
    <citation type="journal article" date="2015" name="Genome Biol. Evol.">
        <title>Comparative Genomics of a Bacterivorous Green Alga Reveals Evolutionary Causalities and Consequences of Phago-Mixotrophic Mode of Nutrition.</title>
        <authorList>
            <person name="Burns J.A."/>
            <person name="Paasch A."/>
            <person name="Narechania A."/>
            <person name="Kim E."/>
        </authorList>
    </citation>
    <scope>NUCLEOTIDE SEQUENCE [LARGE SCALE GENOMIC DNA]</scope>
    <source>
        <strain evidence="3 4">PLY_AMNH</strain>
    </source>
</reference>
<evidence type="ECO:0000256" key="1">
    <source>
        <dbReference type="SAM" id="MobiDB-lite"/>
    </source>
</evidence>
<dbReference type="Proteomes" id="UP001190700">
    <property type="component" value="Unassembled WGS sequence"/>
</dbReference>
<gene>
    <name evidence="3" type="ORF">CYMTET_38697</name>
</gene>
<evidence type="ECO:0000313" key="3">
    <source>
        <dbReference type="EMBL" id="KAK3251988.1"/>
    </source>
</evidence>
<feature type="region of interest" description="Disordered" evidence="1">
    <location>
        <begin position="271"/>
        <end position="292"/>
    </location>
</feature>
<dbReference type="EMBL" id="LGRX02025689">
    <property type="protein sequence ID" value="KAK3251988.1"/>
    <property type="molecule type" value="Genomic_DNA"/>
</dbReference>
<evidence type="ECO:0000256" key="2">
    <source>
        <dbReference type="SAM" id="SignalP"/>
    </source>
</evidence>
<proteinExistence type="predicted"/>
<sequence length="537" mass="58417">MMQTRPHILFVFIYALGTRFLCVAVSMHTSHDVLFEGCNSSQDFCLNDSTLGKHTNAPTWPQAEASLRRFSACSCECKTSPGVLSTPSNRTLRYIRPIQHIRGLCDESGSQFDVEIGGIVGSGSNHVVLRGIVRPKHFDSTHAPLQPPPETTTGLSVAVRLQILSDHLRGKLKVRCTQCRGSGCPLACRPGSRQYWQEWASTEGLLPLAVLQGHDGVPRLHGAGLCVRCDDVKEKLTAVQVVTLGTPVAFASREDPPPLPAATPAVQLQQGLHRGHPGTSSSGGATRSPEASIERLPRQGRVVLQEWCQAAGTAEHSEHRALEAVARAAGMLEWMLERSTSVSLTDHVGAVTRISGGKVTEEVALLPEQFAFLPHRAQLMLVDFECLKWHGDSSSHGAARRHVAPRARRFAMGQAREPSYRDLNFSTWWEASAPQVRGRRVAPSGGTFASSVMGTKLRLRDVPWALATSMAQPMIGCSPQLVNIVDEIVRRHDLIVDAGLRQAPAPVKQITLGCIRHWAETMLLPAGSSRETNSVCS</sequence>
<comment type="caution">
    <text evidence="3">The sequence shown here is derived from an EMBL/GenBank/DDBJ whole genome shotgun (WGS) entry which is preliminary data.</text>
</comment>
<dbReference type="AlphaFoldDB" id="A0AAE0CCQ8"/>
<protein>
    <submittedName>
        <fullName evidence="3">Uncharacterized protein</fullName>
    </submittedName>
</protein>
<keyword evidence="4" id="KW-1185">Reference proteome</keyword>
<evidence type="ECO:0000313" key="4">
    <source>
        <dbReference type="Proteomes" id="UP001190700"/>
    </source>
</evidence>
<feature type="chain" id="PRO_5042034765" evidence="2">
    <location>
        <begin position="25"/>
        <end position="537"/>
    </location>
</feature>
<name>A0AAE0CCQ8_9CHLO</name>
<accession>A0AAE0CCQ8</accession>